<dbReference type="GO" id="GO:0055038">
    <property type="term" value="C:recycling endosome membrane"/>
    <property type="evidence" value="ECO:0007669"/>
    <property type="project" value="TreeGrafter"/>
</dbReference>
<dbReference type="OMA" id="NWIATCV"/>
<feature type="compositionally biased region" description="Basic and acidic residues" evidence="5">
    <location>
        <begin position="102"/>
        <end position="112"/>
    </location>
</feature>
<dbReference type="GeneID" id="40325727"/>
<dbReference type="RefSeq" id="XP_029241329.1">
    <property type="nucleotide sequence ID" value="XM_029378822.1"/>
</dbReference>
<evidence type="ECO:0000313" key="7">
    <source>
        <dbReference type="EMBL" id="RNF10056.1"/>
    </source>
</evidence>
<evidence type="ECO:0000256" key="6">
    <source>
        <dbReference type="SAM" id="Phobius"/>
    </source>
</evidence>
<dbReference type="EMBL" id="MKGL01000038">
    <property type="protein sequence ID" value="RNF10056.1"/>
    <property type="molecule type" value="Genomic_DNA"/>
</dbReference>
<feature type="transmembrane region" description="Helical" evidence="6">
    <location>
        <begin position="282"/>
        <end position="302"/>
    </location>
</feature>
<keyword evidence="8" id="KW-1185">Reference proteome</keyword>
<dbReference type="GO" id="GO:0032588">
    <property type="term" value="C:trans-Golgi network membrane"/>
    <property type="evidence" value="ECO:0007669"/>
    <property type="project" value="TreeGrafter"/>
</dbReference>
<dbReference type="AlphaFoldDB" id="A0A3R7KLV8"/>
<evidence type="ECO:0000256" key="2">
    <source>
        <dbReference type="ARBA" id="ARBA00022692"/>
    </source>
</evidence>
<feature type="compositionally biased region" description="Polar residues" evidence="5">
    <location>
        <begin position="87"/>
        <end position="100"/>
    </location>
</feature>
<feature type="transmembrane region" description="Helical" evidence="6">
    <location>
        <begin position="323"/>
        <end position="342"/>
    </location>
</feature>
<dbReference type="Proteomes" id="UP000283634">
    <property type="component" value="Unassembled WGS sequence"/>
</dbReference>
<protein>
    <submittedName>
        <fullName evidence="7">Secretory carrier membrane protein 3</fullName>
    </submittedName>
</protein>
<evidence type="ECO:0000256" key="4">
    <source>
        <dbReference type="ARBA" id="ARBA00023136"/>
    </source>
</evidence>
<evidence type="ECO:0000313" key="8">
    <source>
        <dbReference type="Proteomes" id="UP000283634"/>
    </source>
</evidence>
<feature type="region of interest" description="Disordered" evidence="5">
    <location>
        <begin position="13"/>
        <end position="58"/>
    </location>
</feature>
<keyword evidence="2 6" id="KW-0812">Transmembrane</keyword>
<name>A0A3R7KLV8_TRYRA</name>
<keyword evidence="3 6" id="KW-1133">Transmembrane helix</keyword>
<feature type="region of interest" description="Disordered" evidence="5">
    <location>
        <begin position="79"/>
        <end position="113"/>
    </location>
</feature>
<gene>
    <name evidence="7" type="ORF">TraAM80_01794</name>
</gene>
<feature type="compositionally biased region" description="Basic and acidic residues" evidence="5">
    <location>
        <begin position="24"/>
        <end position="35"/>
    </location>
</feature>
<accession>A0A3R7KLV8</accession>
<evidence type="ECO:0000256" key="3">
    <source>
        <dbReference type="ARBA" id="ARBA00022989"/>
    </source>
</evidence>
<feature type="transmembrane region" description="Helical" evidence="6">
    <location>
        <begin position="209"/>
        <end position="232"/>
    </location>
</feature>
<feature type="transmembrane region" description="Helical" evidence="6">
    <location>
        <begin position="244"/>
        <end position="267"/>
    </location>
</feature>
<sequence>MYNFGKEVNDLKNTYNFGGTTQHNTERLNESSLSERRHRSMEVGGQPHNNEDETKPYEQQYPHTGATLTAHALSHSSVFPSDLPSRSVFSDPQETSTLGVSTEHRKEKKEESTTVQIAKEVLGLNKTNTSGMSFEEKERVLLQERWRRAMAEENRLKALEERVIIHERETASAGLTPNFPPKFLCIKPIVHHDIERVPEARRNFVRLNYINWIATCVMLLLNTIVAIAVVSAPYKKGAEKKFKLAQNIVLAVVYLIGAPLSFILWYWPVYSACSTGSTTKHLTSLCGLIVALAFTIFIVVGQTNYAACGVDFAIDISETKHKLFVVPVTIVLVLWIAEGVWLCYCIAKQWVYYRLDVNAQQEVRHQMHSVIGV</sequence>
<comment type="subcellular location">
    <subcellularLocation>
        <location evidence="1">Membrane</location>
        <topology evidence="1">Multi-pass membrane protein</topology>
    </subcellularLocation>
</comment>
<organism evidence="7 8">
    <name type="scientific">Trypanosoma rangeli</name>
    <dbReference type="NCBI Taxonomy" id="5698"/>
    <lineage>
        <taxon>Eukaryota</taxon>
        <taxon>Discoba</taxon>
        <taxon>Euglenozoa</taxon>
        <taxon>Kinetoplastea</taxon>
        <taxon>Metakinetoplastina</taxon>
        <taxon>Trypanosomatida</taxon>
        <taxon>Trypanosomatidae</taxon>
        <taxon>Trypanosoma</taxon>
        <taxon>Herpetosoma</taxon>
    </lineage>
</organism>
<dbReference type="Pfam" id="PF04144">
    <property type="entry name" value="SCAMP"/>
    <property type="match status" value="1"/>
</dbReference>
<dbReference type="GO" id="GO:0015031">
    <property type="term" value="P:protein transport"/>
    <property type="evidence" value="ECO:0007669"/>
    <property type="project" value="InterPro"/>
</dbReference>
<proteinExistence type="predicted"/>
<dbReference type="VEuPathDB" id="TriTrypDB:TRSC58_03012"/>
<evidence type="ECO:0000256" key="5">
    <source>
        <dbReference type="SAM" id="MobiDB-lite"/>
    </source>
</evidence>
<dbReference type="PANTHER" id="PTHR10687:SF85">
    <property type="entry name" value="SCAMP FAMILY PROTEIN"/>
    <property type="match status" value="1"/>
</dbReference>
<reference evidence="7 8" key="1">
    <citation type="journal article" date="2018" name="BMC Genomics">
        <title>Genomic comparison of Trypanosoma conorhini and Trypanosoma rangeli to Trypanosoma cruzi strains of high and low virulence.</title>
        <authorList>
            <person name="Bradwell K.R."/>
            <person name="Koparde V.N."/>
            <person name="Matveyev A.V."/>
            <person name="Serrano M.G."/>
            <person name="Alves J.M."/>
            <person name="Parikh H."/>
            <person name="Huang B."/>
            <person name="Lee V."/>
            <person name="Espinosa-Alvarez O."/>
            <person name="Ortiz P.A."/>
            <person name="Costa-Martins A.G."/>
            <person name="Teixeira M.M."/>
            <person name="Buck G.A."/>
        </authorList>
    </citation>
    <scope>NUCLEOTIDE SEQUENCE [LARGE SCALE GENOMIC DNA]</scope>
    <source>
        <strain evidence="7 8">AM80</strain>
    </source>
</reference>
<feature type="compositionally biased region" description="Polar residues" evidence="5">
    <location>
        <begin position="13"/>
        <end position="23"/>
    </location>
</feature>
<evidence type="ECO:0000256" key="1">
    <source>
        <dbReference type="ARBA" id="ARBA00004141"/>
    </source>
</evidence>
<dbReference type="OrthoDB" id="242866at2759"/>
<keyword evidence="4 6" id="KW-0472">Membrane</keyword>
<dbReference type="InterPro" id="IPR007273">
    <property type="entry name" value="SCAMP"/>
</dbReference>
<comment type="caution">
    <text evidence="7">The sequence shown here is derived from an EMBL/GenBank/DDBJ whole genome shotgun (WGS) entry which is preliminary data.</text>
</comment>
<dbReference type="PANTHER" id="PTHR10687">
    <property type="entry name" value="SECRETORY CARRIER-ASSOCIATED MEMBRANE PROTEIN SCAMP"/>
    <property type="match status" value="1"/>
</dbReference>